<dbReference type="AlphaFoldDB" id="A0A8J1UVX0"/>
<evidence type="ECO:0000313" key="4">
    <source>
        <dbReference type="Proteomes" id="UP000749559"/>
    </source>
</evidence>
<feature type="non-terminal residue" evidence="3">
    <location>
        <position position="489"/>
    </location>
</feature>
<proteinExistence type="predicted"/>
<feature type="region of interest" description="Disordered" evidence="2">
    <location>
        <begin position="132"/>
        <end position="192"/>
    </location>
</feature>
<dbReference type="GO" id="GO:0043001">
    <property type="term" value="P:Golgi to plasma membrane protein transport"/>
    <property type="evidence" value="ECO:0007669"/>
    <property type="project" value="InterPro"/>
</dbReference>
<evidence type="ECO:0000256" key="2">
    <source>
        <dbReference type="SAM" id="MobiDB-lite"/>
    </source>
</evidence>
<dbReference type="InterPro" id="IPR027095">
    <property type="entry name" value="Golgin-45"/>
</dbReference>
<feature type="coiled-coil region" evidence="1">
    <location>
        <begin position="218"/>
        <end position="259"/>
    </location>
</feature>
<organism evidence="3 4">
    <name type="scientific">Owenia fusiformis</name>
    <name type="common">Polychaete worm</name>
    <dbReference type="NCBI Taxonomy" id="6347"/>
    <lineage>
        <taxon>Eukaryota</taxon>
        <taxon>Metazoa</taxon>
        <taxon>Spiralia</taxon>
        <taxon>Lophotrochozoa</taxon>
        <taxon>Annelida</taxon>
        <taxon>Polychaeta</taxon>
        <taxon>Sedentaria</taxon>
        <taxon>Canalipalpata</taxon>
        <taxon>Sabellida</taxon>
        <taxon>Oweniida</taxon>
        <taxon>Oweniidae</taxon>
        <taxon>Owenia</taxon>
    </lineage>
</organism>
<dbReference type="GO" id="GO:0000139">
    <property type="term" value="C:Golgi membrane"/>
    <property type="evidence" value="ECO:0007669"/>
    <property type="project" value="TreeGrafter"/>
</dbReference>
<dbReference type="PANTHER" id="PTHR13066">
    <property type="entry name" value="BASIC LEUCINE ZIPPER NUCLEAR FACTOR 1 BLZF1 PROTEIN"/>
    <property type="match status" value="1"/>
</dbReference>
<dbReference type="GO" id="GO:0007030">
    <property type="term" value="P:Golgi organization"/>
    <property type="evidence" value="ECO:0007669"/>
    <property type="project" value="InterPro"/>
</dbReference>
<accession>A0A8J1UVX0</accession>
<protein>
    <submittedName>
        <fullName evidence="3">Uncharacterized protein</fullName>
    </submittedName>
</protein>
<keyword evidence="1" id="KW-0175">Coiled coil</keyword>
<keyword evidence="4" id="KW-1185">Reference proteome</keyword>
<sequence>ENLKYTEERKGMPPIRQAKYVPWEPYKGAVKHSPGLQNKPPFDSHSPDVSKVKLVPYQISPQGTEPISRLKKDNDIDMVIKNIKKHSPSVTNINKFEQNQPKLESQYNTSRPFQTEHNVKKVTGNHFQTLKQLDGNSLNKQNSSQGSSQWDKMSTSSGGKDGKLSPRCLSPKPVNKVGPLKNQAKIPTPPPSRAATYIDIDGSFESHGDAILNNSLEVKKLKEENGQLKEYKKRLLEEKEGMKEELDKQIEVNRDLKKLLVASVGDELEYKVERMAQDNAQLSKDMIDVTERREEDYEHLDKMTIAADVWRSKYMASRVMIDELANWKAHLQRKYKESQDALQQILDERHDLRTNLIKTYGCLRQLKDGFELMSNTYSQTFSPSGNVIELASINSQLVATIQMRLLGKVSSSVALNMDMGEDLTYAEWLAKQLLEGQSNTNAASRGGTQEQQSVDSLRRQHYERYHPNVRYENVTFNCCAQCTGDVMVV</sequence>
<dbReference type="EMBL" id="CAIIXF020000004">
    <property type="protein sequence ID" value="CAH1782159.1"/>
    <property type="molecule type" value="Genomic_DNA"/>
</dbReference>
<feature type="coiled-coil region" evidence="1">
    <location>
        <begin position="328"/>
        <end position="355"/>
    </location>
</feature>
<feature type="compositionally biased region" description="Polar residues" evidence="2">
    <location>
        <begin position="132"/>
        <end position="158"/>
    </location>
</feature>
<evidence type="ECO:0000313" key="3">
    <source>
        <dbReference type="EMBL" id="CAH1782159.1"/>
    </source>
</evidence>
<name>A0A8J1UVX0_OWEFU</name>
<reference evidence="3" key="1">
    <citation type="submission" date="2022-03" db="EMBL/GenBank/DDBJ databases">
        <authorList>
            <person name="Martin C."/>
        </authorList>
    </citation>
    <scope>NUCLEOTIDE SEQUENCE</scope>
</reference>
<dbReference type="Proteomes" id="UP000749559">
    <property type="component" value="Unassembled WGS sequence"/>
</dbReference>
<dbReference type="OrthoDB" id="5959043at2759"/>
<comment type="caution">
    <text evidence="3">The sequence shown here is derived from an EMBL/GenBank/DDBJ whole genome shotgun (WGS) entry which is preliminary data.</text>
</comment>
<dbReference type="PANTHER" id="PTHR13066:SF2">
    <property type="entry name" value="GOLGIN-45"/>
    <property type="match status" value="1"/>
</dbReference>
<gene>
    <name evidence="3" type="ORF">OFUS_LOCUS8636</name>
</gene>
<evidence type="ECO:0000256" key="1">
    <source>
        <dbReference type="SAM" id="Coils"/>
    </source>
</evidence>